<dbReference type="SUPFAM" id="SSF53137">
    <property type="entry name" value="Translational machinery components"/>
    <property type="match status" value="1"/>
</dbReference>
<dbReference type="GO" id="GO:0003735">
    <property type="term" value="F:structural constituent of ribosome"/>
    <property type="evidence" value="ECO:0007669"/>
    <property type="project" value="InterPro"/>
</dbReference>
<evidence type="ECO:0000256" key="3">
    <source>
        <dbReference type="ARBA" id="ARBA00023274"/>
    </source>
</evidence>
<evidence type="ECO:0000256" key="2">
    <source>
        <dbReference type="ARBA" id="ARBA00022980"/>
    </source>
</evidence>
<dbReference type="Pfam" id="PF00861">
    <property type="entry name" value="Ribosomal_L18p"/>
    <property type="match status" value="1"/>
</dbReference>
<evidence type="ECO:0000313" key="5">
    <source>
        <dbReference type="Proteomes" id="UP000237105"/>
    </source>
</evidence>
<dbReference type="PANTHER" id="PTHR12899">
    <property type="entry name" value="39S RIBOSOMAL PROTEIN L18, MITOCHONDRIAL"/>
    <property type="match status" value="1"/>
</dbReference>
<dbReference type="AlphaFoldDB" id="A0A2P5C6W2"/>
<accession>A0A2P5C6W2</accession>
<dbReference type="InterPro" id="IPR005484">
    <property type="entry name" value="Ribosomal_uL18_bac/plant/anim"/>
</dbReference>
<dbReference type="GO" id="GO:0006412">
    <property type="term" value="P:translation"/>
    <property type="evidence" value="ECO:0007669"/>
    <property type="project" value="InterPro"/>
</dbReference>
<name>A0A2P5C6W2_PARAD</name>
<dbReference type="EMBL" id="JXTB01000168">
    <property type="protein sequence ID" value="PON56741.1"/>
    <property type="molecule type" value="Genomic_DNA"/>
</dbReference>
<evidence type="ECO:0000313" key="4">
    <source>
        <dbReference type="EMBL" id="PON56741.1"/>
    </source>
</evidence>
<sequence length="186" mass="20804">MALLSAPPSTLLLNGSFPSSSSKPTSLSWASSFPKLGLSFNCTTTSPKSVPNLYKDSVVRAAWTRRSRGEAAKKPNRRSWKQRTDMYMRPFLLNVYFSKRFIHAKVMHRGTSKVVSVATTNARDLRFSLPSLTDFNACRVIGNLIAERSMEADVYAMAFEPKKNERIEGRLGIVLDTIKENGIIIN</sequence>
<protein>
    <submittedName>
        <fullName evidence="4">Ribosomal protein</fullName>
    </submittedName>
</protein>
<dbReference type="STRING" id="3476.A0A2P5C6W2"/>
<dbReference type="GO" id="GO:1990904">
    <property type="term" value="C:ribonucleoprotein complex"/>
    <property type="evidence" value="ECO:0007669"/>
    <property type="project" value="UniProtKB-KW"/>
</dbReference>
<dbReference type="PANTHER" id="PTHR12899:SF16">
    <property type="entry name" value="OS02G0689700 PROTEIN"/>
    <property type="match status" value="1"/>
</dbReference>
<gene>
    <name evidence="4" type="ORF">PanWU01x14_179590</name>
</gene>
<comment type="similarity">
    <text evidence="1">Belongs to the universal ribosomal protein uL18 family.</text>
</comment>
<dbReference type="OrthoDB" id="1932324at2759"/>
<dbReference type="GO" id="GO:0005840">
    <property type="term" value="C:ribosome"/>
    <property type="evidence" value="ECO:0007669"/>
    <property type="project" value="UniProtKB-KW"/>
</dbReference>
<proteinExistence type="inferred from homology"/>
<organism evidence="4 5">
    <name type="scientific">Parasponia andersonii</name>
    <name type="common">Sponia andersonii</name>
    <dbReference type="NCBI Taxonomy" id="3476"/>
    <lineage>
        <taxon>Eukaryota</taxon>
        <taxon>Viridiplantae</taxon>
        <taxon>Streptophyta</taxon>
        <taxon>Embryophyta</taxon>
        <taxon>Tracheophyta</taxon>
        <taxon>Spermatophyta</taxon>
        <taxon>Magnoliopsida</taxon>
        <taxon>eudicotyledons</taxon>
        <taxon>Gunneridae</taxon>
        <taxon>Pentapetalae</taxon>
        <taxon>rosids</taxon>
        <taxon>fabids</taxon>
        <taxon>Rosales</taxon>
        <taxon>Cannabaceae</taxon>
        <taxon>Parasponia</taxon>
    </lineage>
</organism>
<keyword evidence="5" id="KW-1185">Reference proteome</keyword>
<reference evidence="5" key="1">
    <citation type="submission" date="2016-06" db="EMBL/GenBank/DDBJ databases">
        <title>Parallel loss of symbiosis genes in relatives of nitrogen-fixing non-legume Parasponia.</title>
        <authorList>
            <person name="Van Velzen R."/>
            <person name="Holmer R."/>
            <person name="Bu F."/>
            <person name="Rutten L."/>
            <person name="Van Zeijl A."/>
            <person name="Liu W."/>
            <person name="Santuari L."/>
            <person name="Cao Q."/>
            <person name="Sharma T."/>
            <person name="Shen D."/>
            <person name="Roswanjaya Y."/>
            <person name="Wardhani T."/>
            <person name="Kalhor M.S."/>
            <person name="Jansen J."/>
            <person name="Van den Hoogen J."/>
            <person name="Gungor B."/>
            <person name="Hartog M."/>
            <person name="Hontelez J."/>
            <person name="Verver J."/>
            <person name="Yang W.-C."/>
            <person name="Schijlen E."/>
            <person name="Repin R."/>
            <person name="Schilthuizen M."/>
            <person name="Schranz E."/>
            <person name="Heidstra R."/>
            <person name="Miyata K."/>
            <person name="Fedorova E."/>
            <person name="Kohlen W."/>
            <person name="Bisseling T."/>
            <person name="Smit S."/>
            <person name="Geurts R."/>
        </authorList>
    </citation>
    <scope>NUCLEOTIDE SEQUENCE [LARGE SCALE GENOMIC DNA]</scope>
    <source>
        <strain evidence="5">cv. WU1-14</strain>
    </source>
</reference>
<dbReference type="FunFam" id="3.30.420.80:FF:000009">
    <property type="entry name" value="50S ribosomal protein L18"/>
    <property type="match status" value="1"/>
</dbReference>
<dbReference type="GO" id="GO:0008097">
    <property type="term" value="F:5S rRNA binding"/>
    <property type="evidence" value="ECO:0007669"/>
    <property type="project" value="TreeGrafter"/>
</dbReference>
<keyword evidence="3" id="KW-0687">Ribonucleoprotein</keyword>
<keyword evidence="2 4" id="KW-0689">Ribosomal protein</keyword>
<dbReference type="InterPro" id="IPR036967">
    <property type="entry name" value="Ribosomal_uS11_sf"/>
</dbReference>
<evidence type="ECO:0000256" key="1">
    <source>
        <dbReference type="ARBA" id="ARBA00007116"/>
    </source>
</evidence>
<dbReference type="Proteomes" id="UP000237105">
    <property type="component" value="Unassembled WGS sequence"/>
</dbReference>
<dbReference type="Gene3D" id="3.30.420.80">
    <property type="entry name" value="Ribosomal protein S11"/>
    <property type="match status" value="1"/>
</dbReference>
<comment type="caution">
    <text evidence="4">The sequence shown here is derived from an EMBL/GenBank/DDBJ whole genome shotgun (WGS) entry which is preliminary data.</text>
</comment>